<dbReference type="EMBL" id="SRSD01000001">
    <property type="protein sequence ID" value="KAA0895357.1"/>
    <property type="molecule type" value="Genomic_DNA"/>
</dbReference>
<feature type="transmembrane region" description="Helical" evidence="1">
    <location>
        <begin position="6"/>
        <end position="26"/>
    </location>
</feature>
<accession>A0A5A9XQD3</accession>
<dbReference type="RefSeq" id="WP_149305937.1">
    <property type="nucleotide sequence ID" value="NZ_SRSD01000001.1"/>
</dbReference>
<dbReference type="Proteomes" id="UP000324298">
    <property type="component" value="Unassembled WGS sequence"/>
</dbReference>
<evidence type="ECO:0000256" key="1">
    <source>
        <dbReference type="SAM" id="Phobius"/>
    </source>
</evidence>
<dbReference type="AlphaFoldDB" id="A0A5A9XQD3"/>
<reference evidence="2 3" key="1">
    <citation type="submission" date="2019-04" db="EMBL/GenBank/DDBJ databases">
        <title>Geobacter ruber sp. nov., ferric-reducing bacteria isolated from paddy soil.</title>
        <authorList>
            <person name="Xu Z."/>
            <person name="Masuda Y."/>
            <person name="Itoh H."/>
            <person name="Senoo K."/>
        </authorList>
    </citation>
    <scope>NUCLEOTIDE SEQUENCE [LARGE SCALE GENOMIC DNA]</scope>
    <source>
        <strain evidence="2 3">Red88</strain>
    </source>
</reference>
<name>A0A5A9XQD3_9BACT</name>
<sequence>MFSSDVAIQFLTIGGVAIAIIVAVAWSTKSVIVHEINKRHDLFKQQLHLDVTHTLDQFRNALTEEKMIFGAMQDSRSDSLVQLYGIMIDIGKNGRMLSRTGQSNLAAVVSLAQNFLTSIQEFFDVYQKSGIYFSDEFCSAMNAFMAEDEGIVAEITATVGTPAAIFQDEQKKIADIQRSWSTFEMRIPVMIAEMKKEFRRLVGGSKWF</sequence>
<proteinExistence type="predicted"/>
<keyword evidence="1" id="KW-0472">Membrane</keyword>
<evidence type="ECO:0000313" key="2">
    <source>
        <dbReference type="EMBL" id="KAA0895357.1"/>
    </source>
</evidence>
<organism evidence="2 3">
    <name type="scientific">Oryzomonas rubra</name>
    <dbReference type="NCBI Taxonomy" id="2509454"/>
    <lineage>
        <taxon>Bacteria</taxon>
        <taxon>Pseudomonadati</taxon>
        <taxon>Thermodesulfobacteriota</taxon>
        <taxon>Desulfuromonadia</taxon>
        <taxon>Geobacterales</taxon>
        <taxon>Geobacteraceae</taxon>
        <taxon>Oryzomonas</taxon>
    </lineage>
</organism>
<keyword evidence="1" id="KW-1133">Transmembrane helix</keyword>
<dbReference type="OrthoDB" id="9821038at2"/>
<gene>
    <name evidence="2" type="ORF">ET418_02220</name>
</gene>
<keyword evidence="3" id="KW-1185">Reference proteome</keyword>
<keyword evidence="1" id="KW-0812">Transmembrane</keyword>
<evidence type="ECO:0000313" key="3">
    <source>
        <dbReference type="Proteomes" id="UP000324298"/>
    </source>
</evidence>
<protein>
    <submittedName>
        <fullName evidence="2">Uncharacterized protein</fullName>
    </submittedName>
</protein>
<comment type="caution">
    <text evidence="2">The sequence shown here is derived from an EMBL/GenBank/DDBJ whole genome shotgun (WGS) entry which is preliminary data.</text>
</comment>